<evidence type="ECO:0000256" key="9">
    <source>
        <dbReference type="RuleBase" id="RU003818"/>
    </source>
</evidence>
<dbReference type="GO" id="GO:0008083">
    <property type="term" value="F:growth factor activity"/>
    <property type="evidence" value="ECO:0007669"/>
    <property type="project" value="UniProtKB-KW"/>
</dbReference>
<evidence type="ECO:0000256" key="8">
    <source>
        <dbReference type="ARBA" id="ARBA00023246"/>
    </source>
</evidence>
<dbReference type="GO" id="GO:0038084">
    <property type="term" value="P:vascular endothelial growth factor signaling pathway"/>
    <property type="evidence" value="ECO:0007669"/>
    <property type="project" value="TreeGrafter"/>
</dbReference>
<dbReference type="InterPro" id="IPR000072">
    <property type="entry name" value="PDGF/VEGF_dom"/>
</dbReference>
<keyword evidence="8" id="KW-0497">Mitogen</keyword>
<dbReference type="GO" id="GO:0002040">
    <property type="term" value="P:sprouting angiogenesis"/>
    <property type="evidence" value="ECO:0007669"/>
    <property type="project" value="TreeGrafter"/>
</dbReference>
<evidence type="ECO:0000256" key="2">
    <source>
        <dbReference type="ARBA" id="ARBA00022473"/>
    </source>
</evidence>
<dbReference type="GO" id="GO:0001666">
    <property type="term" value="P:response to hypoxia"/>
    <property type="evidence" value="ECO:0007669"/>
    <property type="project" value="TreeGrafter"/>
</dbReference>
<evidence type="ECO:0000256" key="3">
    <source>
        <dbReference type="ARBA" id="ARBA00022657"/>
    </source>
</evidence>
<keyword evidence="12" id="KW-1185">Reference proteome</keyword>
<evidence type="ECO:0000259" key="10">
    <source>
        <dbReference type="PROSITE" id="PS50278"/>
    </source>
</evidence>
<dbReference type="PANTHER" id="PTHR12025:SF5">
    <property type="entry name" value="VASCULAR ENDOTHELIAL GROWTH FACTOR A, LONG FORM"/>
    <property type="match status" value="1"/>
</dbReference>
<dbReference type="Gene3D" id="2.10.160.10">
    <property type="entry name" value="Vascular endothelial growth factor, heparin-binding domain"/>
    <property type="match status" value="1"/>
</dbReference>
<evidence type="ECO:0000313" key="12">
    <source>
        <dbReference type="Proteomes" id="UP000261520"/>
    </source>
</evidence>
<feature type="domain" description="Platelet-derived growth factor (PDGF) family profile" evidence="10">
    <location>
        <begin position="26"/>
        <end position="122"/>
    </location>
</feature>
<organism evidence="11 12">
    <name type="scientific">Periophthalmus magnuspinnatus</name>
    <dbReference type="NCBI Taxonomy" id="409849"/>
    <lineage>
        <taxon>Eukaryota</taxon>
        <taxon>Metazoa</taxon>
        <taxon>Chordata</taxon>
        <taxon>Craniata</taxon>
        <taxon>Vertebrata</taxon>
        <taxon>Euteleostomi</taxon>
        <taxon>Actinopterygii</taxon>
        <taxon>Neopterygii</taxon>
        <taxon>Teleostei</taxon>
        <taxon>Neoteleostei</taxon>
        <taxon>Acanthomorphata</taxon>
        <taxon>Gobiaria</taxon>
        <taxon>Gobiiformes</taxon>
        <taxon>Gobioidei</taxon>
        <taxon>Gobiidae</taxon>
        <taxon>Oxudercinae</taxon>
        <taxon>Periophthalmus</taxon>
    </lineage>
</organism>
<dbReference type="GO" id="GO:0051781">
    <property type="term" value="P:positive regulation of cell division"/>
    <property type="evidence" value="ECO:0007669"/>
    <property type="project" value="UniProtKB-KW"/>
</dbReference>
<keyword evidence="2" id="KW-0217">Developmental protein</keyword>
<dbReference type="GO" id="GO:0016020">
    <property type="term" value="C:membrane"/>
    <property type="evidence" value="ECO:0007669"/>
    <property type="project" value="InterPro"/>
</dbReference>
<dbReference type="Gene3D" id="2.10.90.10">
    <property type="entry name" value="Cystine-knot cytokines"/>
    <property type="match status" value="1"/>
</dbReference>
<dbReference type="GO" id="GO:0008201">
    <property type="term" value="F:heparin binding"/>
    <property type="evidence" value="ECO:0007669"/>
    <property type="project" value="InterPro"/>
</dbReference>
<dbReference type="SUPFAM" id="SSF57501">
    <property type="entry name" value="Cystine-knot cytokines"/>
    <property type="match status" value="1"/>
</dbReference>
<dbReference type="GO" id="GO:0030154">
    <property type="term" value="P:cell differentiation"/>
    <property type="evidence" value="ECO:0007669"/>
    <property type="project" value="UniProtKB-KW"/>
</dbReference>
<reference evidence="11" key="1">
    <citation type="submission" date="2025-08" db="UniProtKB">
        <authorList>
            <consortium name="Ensembl"/>
        </authorList>
    </citation>
    <scope>IDENTIFICATION</scope>
</reference>
<dbReference type="Proteomes" id="UP000261520">
    <property type="component" value="Unplaced"/>
</dbReference>
<dbReference type="GO" id="GO:0045766">
    <property type="term" value="P:positive regulation of angiogenesis"/>
    <property type="evidence" value="ECO:0007669"/>
    <property type="project" value="TreeGrafter"/>
</dbReference>
<dbReference type="STRING" id="409849.ENSPMGP00000014218"/>
<dbReference type="Ensembl" id="ENSPMGT00000015172.1">
    <property type="protein sequence ID" value="ENSPMGP00000014218.1"/>
    <property type="gene ID" value="ENSPMGG00000011659.1"/>
</dbReference>
<dbReference type="Pfam" id="PF00341">
    <property type="entry name" value="PDGF"/>
    <property type="match status" value="1"/>
</dbReference>
<evidence type="ECO:0000256" key="5">
    <source>
        <dbReference type="ARBA" id="ARBA00023030"/>
    </source>
</evidence>
<dbReference type="CDD" id="cd00135">
    <property type="entry name" value="PDGF"/>
    <property type="match status" value="1"/>
</dbReference>
<dbReference type="GO" id="GO:0042056">
    <property type="term" value="F:chemoattractant activity"/>
    <property type="evidence" value="ECO:0007669"/>
    <property type="project" value="TreeGrafter"/>
</dbReference>
<dbReference type="InterPro" id="IPR029034">
    <property type="entry name" value="Cystine-knot_cytokine"/>
</dbReference>
<dbReference type="SMART" id="SM00141">
    <property type="entry name" value="PDGF"/>
    <property type="match status" value="1"/>
</dbReference>
<dbReference type="GO" id="GO:0001938">
    <property type="term" value="P:positive regulation of endothelial cell proliferation"/>
    <property type="evidence" value="ECO:0007669"/>
    <property type="project" value="TreeGrafter"/>
</dbReference>
<evidence type="ECO:0000256" key="1">
    <source>
        <dbReference type="ARBA" id="ARBA00006686"/>
    </source>
</evidence>
<evidence type="ECO:0000256" key="7">
    <source>
        <dbReference type="ARBA" id="ARBA00023180"/>
    </source>
</evidence>
<keyword evidence="5 9" id="KW-0339">Growth factor</keyword>
<evidence type="ECO:0000256" key="6">
    <source>
        <dbReference type="ARBA" id="ARBA00023157"/>
    </source>
</evidence>
<name>A0A3B4AAY7_9GOBI</name>
<proteinExistence type="inferred from homology"/>
<accession>A0A3B4AAY7</accession>
<dbReference type="GO" id="GO:0005172">
    <property type="term" value="F:vascular endothelial growth factor receptor binding"/>
    <property type="evidence" value="ECO:0007669"/>
    <property type="project" value="TreeGrafter"/>
</dbReference>
<comment type="similarity">
    <text evidence="1 9">Belongs to the PDGF/VEGF growth factor family.</text>
</comment>
<dbReference type="GO" id="GO:0050930">
    <property type="term" value="P:induction of positive chemotaxis"/>
    <property type="evidence" value="ECO:0007669"/>
    <property type="project" value="TreeGrafter"/>
</dbReference>
<keyword evidence="6" id="KW-1015">Disulfide bond</keyword>
<evidence type="ECO:0000313" key="11">
    <source>
        <dbReference type="Ensembl" id="ENSPMGP00000014218.1"/>
    </source>
</evidence>
<keyword evidence="4" id="KW-0221">Differentiation</keyword>
<dbReference type="InterPro" id="IPR027928">
    <property type="entry name" value="VEGF_C"/>
</dbReference>
<dbReference type="InterPro" id="IPR050507">
    <property type="entry name" value="PDGF/VEGF_growth_factor"/>
</dbReference>
<dbReference type="InterPro" id="IPR023581">
    <property type="entry name" value="PD_growth_factor_CS"/>
</dbReference>
<dbReference type="SUPFAM" id="SSF57593">
    <property type="entry name" value="Heparin-binding domain from vascular endothelial growth factor"/>
    <property type="match status" value="1"/>
</dbReference>
<dbReference type="FunFam" id="2.10.160.10:FF:000001">
    <property type="entry name" value="Vascular endothelial growth factor A"/>
    <property type="match status" value="1"/>
</dbReference>
<dbReference type="InterPro" id="IPR036841">
    <property type="entry name" value="VEGF_C_sf"/>
</dbReference>
<sequence>VIIYDTRGSLCYILSQIKEINLEKEALVPFLTVFQKSVCNPREMLVDVYSEYPEDTEYIYIPSCVVLSRCGGCCQDETRECVPTQTRNVTLEVMRSRPSVSQHPLHLKFTEHTRCECRYDSTAQTPYSLNQCGPCSERRKRLFIQDPLTCSCSCRYSQLDCTARKLELNERTCRCAERRQ</sequence>
<keyword evidence="3" id="KW-0037">Angiogenesis</keyword>
<keyword evidence="7" id="KW-0325">Glycoprotein</keyword>
<evidence type="ECO:0000256" key="4">
    <source>
        <dbReference type="ARBA" id="ARBA00022782"/>
    </source>
</evidence>
<dbReference type="GO" id="GO:0048010">
    <property type="term" value="P:vascular endothelial growth factor receptor signaling pathway"/>
    <property type="evidence" value="ECO:0007669"/>
    <property type="project" value="TreeGrafter"/>
</dbReference>
<dbReference type="PANTHER" id="PTHR12025">
    <property type="entry name" value="VASCULAR ENDOTHELIAL GROWTH FACTOR"/>
    <property type="match status" value="1"/>
</dbReference>
<dbReference type="Pfam" id="PF14554">
    <property type="entry name" value="VEGF_C"/>
    <property type="match status" value="1"/>
</dbReference>
<dbReference type="PROSITE" id="PS00249">
    <property type="entry name" value="PDGF_1"/>
    <property type="match status" value="1"/>
</dbReference>
<dbReference type="AlphaFoldDB" id="A0A3B4AAY7"/>
<dbReference type="PROSITE" id="PS50278">
    <property type="entry name" value="PDGF_2"/>
    <property type="match status" value="1"/>
</dbReference>
<protein>
    <recommendedName>
        <fullName evidence="10">Platelet-derived growth factor (PDGF) family profile domain-containing protein</fullName>
    </recommendedName>
</protein>
<dbReference type="GO" id="GO:0005615">
    <property type="term" value="C:extracellular space"/>
    <property type="evidence" value="ECO:0007669"/>
    <property type="project" value="TreeGrafter"/>
</dbReference>
<dbReference type="GO" id="GO:0060754">
    <property type="term" value="P:positive regulation of mast cell chemotaxis"/>
    <property type="evidence" value="ECO:0007669"/>
    <property type="project" value="TreeGrafter"/>
</dbReference>
<reference evidence="11" key="2">
    <citation type="submission" date="2025-09" db="UniProtKB">
        <authorList>
            <consortium name="Ensembl"/>
        </authorList>
    </citation>
    <scope>IDENTIFICATION</scope>
</reference>